<dbReference type="Gene3D" id="3.40.50.1820">
    <property type="entry name" value="alpha/beta hydrolase"/>
    <property type="match status" value="1"/>
</dbReference>
<accession>A0ABS5PRQ6</accession>
<evidence type="ECO:0000313" key="3">
    <source>
        <dbReference type="EMBL" id="MBS7527577.1"/>
    </source>
</evidence>
<keyword evidence="4" id="KW-1185">Reference proteome</keyword>
<sequence length="310" mass="33711">MAFSLDPEIKALLSKSAQSATSIERGDWQTIRATYSAMWNAMAAVAPKYPDVERKSFSVMVKDGTMIDLRWYTKKGSNPGSAVVYAHGGGKILGSVEGHDSIVANYVSQSGVPFLSVEYRLAPEYPGAVCTEDTYATCVWLAEHASELGVDPTRIAVAGDSGGAGIMAGVAILARDQGFSLAKQILIYPMLDDRTVEPDPLMVPFLSWSYDNNYTAWYAIIGDDVGGDHVSPIVSPARNKNFEGLAPTYLEVGELDIFRDETVQYASKLWQAGVSVELHVHPGCNHGYDATPIQVAKRVMQDRIRVIEAI</sequence>
<evidence type="ECO:0000259" key="2">
    <source>
        <dbReference type="Pfam" id="PF07859"/>
    </source>
</evidence>
<comment type="caution">
    <text evidence="3">The sequence shown here is derived from an EMBL/GenBank/DDBJ whole genome shotgun (WGS) entry which is preliminary data.</text>
</comment>
<keyword evidence="1 3" id="KW-0378">Hydrolase</keyword>
<dbReference type="InterPro" id="IPR029058">
    <property type="entry name" value="AB_hydrolase_fold"/>
</dbReference>
<dbReference type="EMBL" id="JAHBCL010000022">
    <property type="protein sequence ID" value="MBS7527577.1"/>
    <property type="molecule type" value="Genomic_DNA"/>
</dbReference>
<dbReference type="RefSeq" id="WP_213237439.1">
    <property type="nucleotide sequence ID" value="NZ_JAHBCL010000022.1"/>
</dbReference>
<name>A0ABS5PRQ6_9FIRM</name>
<dbReference type="SUPFAM" id="SSF53474">
    <property type="entry name" value="alpha/beta-Hydrolases"/>
    <property type="match status" value="1"/>
</dbReference>
<dbReference type="PANTHER" id="PTHR48081">
    <property type="entry name" value="AB HYDROLASE SUPERFAMILY PROTEIN C4A8.06C"/>
    <property type="match status" value="1"/>
</dbReference>
<dbReference type="Pfam" id="PF07859">
    <property type="entry name" value="Abhydrolase_3"/>
    <property type="match status" value="1"/>
</dbReference>
<dbReference type="PANTHER" id="PTHR48081:SF8">
    <property type="entry name" value="ALPHA_BETA HYDROLASE FOLD-3 DOMAIN-CONTAINING PROTEIN-RELATED"/>
    <property type="match status" value="1"/>
</dbReference>
<proteinExistence type="predicted"/>
<reference evidence="3 4" key="1">
    <citation type="submission" date="2021-05" db="EMBL/GenBank/DDBJ databases">
        <title>Fusibacter ferrireducens sp. nov., an anaerobic, sulfur- and Fe-reducing bacterium isolated from the mangrove sediment.</title>
        <authorList>
            <person name="Qiu D."/>
        </authorList>
    </citation>
    <scope>NUCLEOTIDE SEQUENCE [LARGE SCALE GENOMIC DNA]</scope>
    <source>
        <strain evidence="3 4">DSM 12116</strain>
    </source>
</reference>
<protein>
    <submittedName>
        <fullName evidence="3">Alpha/beta hydrolase</fullName>
    </submittedName>
</protein>
<dbReference type="InterPro" id="IPR013094">
    <property type="entry name" value="AB_hydrolase_3"/>
</dbReference>
<gene>
    <name evidence="3" type="ORF">KHM83_12905</name>
</gene>
<dbReference type="Proteomes" id="UP000746471">
    <property type="component" value="Unassembled WGS sequence"/>
</dbReference>
<dbReference type="InterPro" id="IPR050300">
    <property type="entry name" value="GDXG_lipolytic_enzyme"/>
</dbReference>
<dbReference type="GO" id="GO:0016787">
    <property type="term" value="F:hydrolase activity"/>
    <property type="evidence" value="ECO:0007669"/>
    <property type="project" value="UniProtKB-KW"/>
</dbReference>
<evidence type="ECO:0000256" key="1">
    <source>
        <dbReference type="ARBA" id="ARBA00022801"/>
    </source>
</evidence>
<feature type="domain" description="Alpha/beta hydrolase fold-3" evidence="2">
    <location>
        <begin position="83"/>
        <end position="288"/>
    </location>
</feature>
<organism evidence="3 4">
    <name type="scientific">Fusibacter paucivorans</name>
    <dbReference type="NCBI Taxonomy" id="76009"/>
    <lineage>
        <taxon>Bacteria</taxon>
        <taxon>Bacillati</taxon>
        <taxon>Bacillota</taxon>
        <taxon>Clostridia</taxon>
        <taxon>Eubacteriales</taxon>
        <taxon>Eubacteriales Family XII. Incertae Sedis</taxon>
        <taxon>Fusibacter</taxon>
    </lineage>
</organism>
<evidence type="ECO:0000313" key="4">
    <source>
        <dbReference type="Proteomes" id="UP000746471"/>
    </source>
</evidence>